<reference evidence="4" key="1">
    <citation type="submission" date="2023-06" db="EMBL/GenBank/DDBJ databases">
        <title>Phylogenetic Diversity of Rhizobium strains.</title>
        <authorList>
            <person name="Moura F.T."/>
            <person name="Helene L.C.F."/>
            <person name="Hungria M."/>
        </authorList>
    </citation>
    <scope>NUCLEOTIDE SEQUENCE</scope>
    <source>
        <strain evidence="4">CCGE526</strain>
    </source>
</reference>
<comment type="caution">
    <text evidence="4">The sequence shown here is derived from an EMBL/GenBank/DDBJ whole genome shotgun (WGS) entry which is preliminary data.</text>
</comment>
<evidence type="ECO:0000313" key="5">
    <source>
        <dbReference type="Proteomes" id="UP001172645"/>
    </source>
</evidence>
<evidence type="ECO:0000256" key="1">
    <source>
        <dbReference type="ARBA" id="ARBA00005771"/>
    </source>
</evidence>
<dbReference type="RefSeq" id="WP_285873131.1">
    <property type="nucleotide sequence ID" value="NZ_JARFYM010000055.1"/>
</dbReference>
<evidence type="ECO:0000313" key="4">
    <source>
        <dbReference type="EMBL" id="MDL2403660.1"/>
    </source>
</evidence>
<feature type="domain" description="Sulfotransferase" evidence="3">
    <location>
        <begin position="33"/>
        <end position="288"/>
    </location>
</feature>
<organism evidence="4 5">
    <name type="scientific">Rhizobium mayense</name>
    <dbReference type="NCBI Taxonomy" id="1312184"/>
    <lineage>
        <taxon>Bacteria</taxon>
        <taxon>Pseudomonadati</taxon>
        <taxon>Pseudomonadota</taxon>
        <taxon>Alphaproteobacteria</taxon>
        <taxon>Hyphomicrobiales</taxon>
        <taxon>Rhizobiaceae</taxon>
        <taxon>Rhizobium/Agrobacterium group</taxon>
        <taxon>Rhizobium</taxon>
    </lineage>
</organism>
<evidence type="ECO:0000256" key="2">
    <source>
        <dbReference type="ARBA" id="ARBA00022679"/>
    </source>
</evidence>
<gene>
    <name evidence="4" type="ORF">PY649_32840</name>
</gene>
<name>A0ABT7K4W8_9HYPH</name>
<dbReference type="Gene3D" id="3.40.50.300">
    <property type="entry name" value="P-loop containing nucleotide triphosphate hydrolases"/>
    <property type="match status" value="1"/>
</dbReference>
<keyword evidence="5" id="KW-1185">Reference proteome</keyword>
<dbReference type="EMBL" id="JARFYM010000055">
    <property type="protein sequence ID" value="MDL2403660.1"/>
    <property type="molecule type" value="Genomic_DNA"/>
</dbReference>
<dbReference type="InterPro" id="IPR000863">
    <property type="entry name" value="Sulfotransferase_dom"/>
</dbReference>
<dbReference type="PANTHER" id="PTHR11783">
    <property type="entry name" value="SULFOTRANSFERASE SULT"/>
    <property type="match status" value="1"/>
</dbReference>
<keyword evidence="2 4" id="KW-0808">Transferase</keyword>
<accession>A0ABT7K4W8</accession>
<protein>
    <submittedName>
        <fullName evidence="4">Sulfotransferase domain-containing protein</fullName>
        <ecNumber evidence="4">2.8.2.-</ecNumber>
    </submittedName>
</protein>
<evidence type="ECO:0000259" key="3">
    <source>
        <dbReference type="Pfam" id="PF00685"/>
    </source>
</evidence>
<dbReference type="GO" id="GO:0016740">
    <property type="term" value="F:transferase activity"/>
    <property type="evidence" value="ECO:0007669"/>
    <property type="project" value="UniProtKB-KW"/>
</dbReference>
<sequence length="314" mass="36621">MTIAAANFPRKTRDIMNHHLDSTIWDEFVFRNDDIVVATYAKSGTTWTQQIIAQLLFDGAQNIDVMDIAPWLDMRILPRNETLAKMEAQTHRRVVKTHLPVDALVFSPKAKYVYVARDGRDVLWSFYNHHVNFNETYYKAVNDTPNRVGPPISRPNPNIHDYFLEWLMRDGYPFWSYWDNVRSWWKIRNLPNVLMLHYANLKTDMEGQMRRIAEFLDIPINEQRWPTIMEQCTFAYMKANASRDLPLPEAMLEGGADAFIYKGTNGRWAEVLTKDDVRLYETIAERQLGSDCAEWLATGRLPAGEQRGRNNPDC</sequence>
<dbReference type="InterPro" id="IPR027417">
    <property type="entry name" value="P-loop_NTPase"/>
</dbReference>
<dbReference type="Pfam" id="PF00685">
    <property type="entry name" value="Sulfotransfer_1"/>
    <property type="match status" value="1"/>
</dbReference>
<dbReference type="Proteomes" id="UP001172645">
    <property type="component" value="Unassembled WGS sequence"/>
</dbReference>
<dbReference type="EC" id="2.8.2.-" evidence="4"/>
<comment type="similarity">
    <text evidence="1">Belongs to the sulfotransferase 1 family.</text>
</comment>
<dbReference type="SUPFAM" id="SSF52540">
    <property type="entry name" value="P-loop containing nucleoside triphosphate hydrolases"/>
    <property type="match status" value="1"/>
</dbReference>
<proteinExistence type="inferred from homology"/>